<dbReference type="Pfam" id="PF00497">
    <property type="entry name" value="SBP_bac_3"/>
    <property type="match status" value="1"/>
</dbReference>
<dbReference type="PANTHER" id="PTHR35936">
    <property type="entry name" value="MEMBRANE-BOUND LYTIC MUREIN TRANSGLYCOSYLASE F"/>
    <property type="match status" value="1"/>
</dbReference>
<feature type="domain" description="Solute-binding protein family 3/N-terminal" evidence="2">
    <location>
        <begin position="31"/>
        <end position="241"/>
    </location>
</feature>
<dbReference type="AlphaFoldDB" id="A0A1S3IA69"/>
<sequence length="265" mass="29022">MGASDGGCQRSCPGDDKVWLFASGDGPNFAEYVKDSVLKGFNVDIVEKVCGIAGKKCKVVLDEYSECVVSNSAGNNRPGRGLSAGWFDACISWGLTTYRNNFFNVTKPFYPSLLGIFAHPDSPDFNSLDGKKIAFVKGWYSSPDCLKSQGETGFVTMWATDAAAARTMVMDRTADGFYYSYNPYDTFIDGLKKLSVASDATVCASGTGILVKKDSPLPIWWNKAFKNFQASGGYRALCAKHQVEGRQMYEYFTGNSPDYIDVCFT</sequence>
<evidence type="ECO:0000256" key="1">
    <source>
        <dbReference type="ARBA" id="ARBA00022729"/>
    </source>
</evidence>
<dbReference type="Proteomes" id="UP000085678">
    <property type="component" value="Unplaced"/>
</dbReference>
<accession>A0A1S3IA69</accession>
<organism evidence="3 4">
    <name type="scientific">Lingula anatina</name>
    <name type="common">Brachiopod</name>
    <name type="synonym">Lingula unguis</name>
    <dbReference type="NCBI Taxonomy" id="7574"/>
    <lineage>
        <taxon>Eukaryota</taxon>
        <taxon>Metazoa</taxon>
        <taxon>Spiralia</taxon>
        <taxon>Lophotrochozoa</taxon>
        <taxon>Brachiopoda</taxon>
        <taxon>Linguliformea</taxon>
        <taxon>Lingulata</taxon>
        <taxon>Lingulida</taxon>
        <taxon>Linguloidea</taxon>
        <taxon>Lingulidae</taxon>
        <taxon>Lingula</taxon>
    </lineage>
</organism>
<evidence type="ECO:0000313" key="4">
    <source>
        <dbReference type="RefSeq" id="XP_013394304.1"/>
    </source>
</evidence>
<proteinExistence type="predicted"/>
<dbReference type="KEGG" id="lak:106161819"/>
<dbReference type="InterPro" id="IPR001638">
    <property type="entry name" value="Solute-binding_3/MltF_N"/>
</dbReference>
<dbReference type="PANTHER" id="PTHR35936:SF19">
    <property type="entry name" value="AMINO-ACID-BINDING PROTEIN YXEM-RELATED"/>
    <property type="match status" value="1"/>
</dbReference>
<dbReference type="RefSeq" id="XP_013394304.1">
    <property type="nucleotide sequence ID" value="XM_013538850.1"/>
</dbReference>
<dbReference type="InParanoid" id="A0A1S3IA69"/>
<keyword evidence="1" id="KW-0732">Signal</keyword>
<protein>
    <submittedName>
        <fullName evidence="4">Uncharacterized protein LOC106161819</fullName>
    </submittedName>
</protein>
<name>A0A1S3IA69_LINAN</name>
<evidence type="ECO:0000313" key="3">
    <source>
        <dbReference type="Proteomes" id="UP000085678"/>
    </source>
</evidence>
<dbReference type="GeneID" id="106161819"/>
<evidence type="ECO:0000259" key="2">
    <source>
        <dbReference type="Pfam" id="PF00497"/>
    </source>
</evidence>
<dbReference type="Gene3D" id="3.40.190.10">
    <property type="entry name" value="Periplasmic binding protein-like II"/>
    <property type="match status" value="2"/>
</dbReference>
<reference evidence="4" key="1">
    <citation type="submission" date="2025-08" db="UniProtKB">
        <authorList>
            <consortium name="RefSeq"/>
        </authorList>
    </citation>
    <scope>IDENTIFICATION</scope>
    <source>
        <tissue evidence="4">Gonads</tissue>
    </source>
</reference>
<gene>
    <name evidence="4" type="primary">LOC106161819</name>
</gene>
<dbReference type="SUPFAM" id="SSF53850">
    <property type="entry name" value="Periplasmic binding protein-like II"/>
    <property type="match status" value="1"/>
</dbReference>
<keyword evidence="3" id="KW-1185">Reference proteome</keyword>
<dbReference type="OrthoDB" id="5984008at2759"/>